<dbReference type="RefSeq" id="WP_341603350.1">
    <property type="nucleotide sequence ID" value="NZ_JBAKAW010000014.1"/>
</dbReference>
<dbReference type="Proteomes" id="UP001371391">
    <property type="component" value="Unassembled WGS sequence"/>
</dbReference>
<dbReference type="InterPro" id="IPR014985">
    <property type="entry name" value="WbqC"/>
</dbReference>
<dbReference type="Pfam" id="PF08889">
    <property type="entry name" value="WbqC"/>
    <property type="match status" value="1"/>
</dbReference>
<evidence type="ECO:0000313" key="2">
    <source>
        <dbReference type="Proteomes" id="UP001371391"/>
    </source>
</evidence>
<organism evidence="1 2">
    <name type="scientific">Pseudoalteromonas issachenkonii</name>
    <dbReference type="NCBI Taxonomy" id="152297"/>
    <lineage>
        <taxon>Bacteria</taxon>
        <taxon>Pseudomonadati</taxon>
        <taxon>Pseudomonadota</taxon>
        <taxon>Gammaproteobacteria</taxon>
        <taxon>Alteromonadales</taxon>
        <taxon>Pseudoalteromonadaceae</taxon>
        <taxon>Pseudoalteromonas</taxon>
    </lineage>
</organism>
<accession>A0ABU9H3G1</accession>
<sequence>MLLSIMQPTYLPWLGYFGLINSADKFVFLDNVKLEKSDWHVRNKIKSGKQELMLTCPVSTPKGRMIATIENTQFFSANPWRRKHLKSIAESYTKAPFFSSLFPLLDSIYNDESITCLAQMNIKIIRVLMGYMNITTPTFVASQLKGVSGVKDARLVSICHELECNTYLSPVGAQAYIEQETPGGALVKNGIDVFYQNFIHPKYPQIKGEFISHLSVIDCLFNVGPVETAKLINTCTRAHTHYQSLSV</sequence>
<proteinExistence type="predicted"/>
<comment type="caution">
    <text evidence="1">The sequence shown here is derived from an EMBL/GenBank/DDBJ whole genome shotgun (WGS) entry which is preliminary data.</text>
</comment>
<name>A0ABU9H3G1_9GAMM</name>
<keyword evidence="2" id="KW-1185">Reference proteome</keyword>
<evidence type="ECO:0000313" key="1">
    <source>
        <dbReference type="EMBL" id="MEL0656388.1"/>
    </source>
</evidence>
<dbReference type="EMBL" id="JBAKAW010000014">
    <property type="protein sequence ID" value="MEL0656388.1"/>
    <property type="molecule type" value="Genomic_DNA"/>
</dbReference>
<reference evidence="1 2" key="1">
    <citation type="submission" date="2024-02" db="EMBL/GenBank/DDBJ databases">
        <title>Bacteria isolated from the canopy kelp, Nereocystis luetkeana.</title>
        <authorList>
            <person name="Pfister C.A."/>
            <person name="Younker I.T."/>
            <person name="Light S.H."/>
        </authorList>
    </citation>
    <scope>NUCLEOTIDE SEQUENCE [LARGE SCALE GENOMIC DNA]</scope>
    <source>
        <strain evidence="1 2">TI.1.03</strain>
    </source>
</reference>
<gene>
    <name evidence="1" type="ORF">V6257_15275</name>
</gene>
<protein>
    <submittedName>
        <fullName evidence="1">WbqC family protein</fullName>
    </submittedName>
</protein>